<dbReference type="Proteomes" id="UP000444980">
    <property type="component" value="Unassembled WGS sequence"/>
</dbReference>
<evidence type="ECO:0000259" key="1">
    <source>
        <dbReference type="PROSITE" id="PS51186"/>
    </source>
</evidence>
<evidence type="ECO:0000313" key="2">
    <source>
        <dbReference type="EMBL" id="GED97638.1"/>
    </source>
</evidence>
<dbReference type="OrthoDB" id="5241264at2"/>
<feature type="domain" description="N-acetyltransferase" evidence="1">
    <location>
        <begin position="136"/>
        <end position="277"/>
    </location>
</feature>
<dbReference type="PIRSF" id="PIRSF021603">
    <property type="entry name" value="UCP21603_acetyltransf"/>
    <property type="match status" value="1"/>
</dbReference>
<dbReference type="InterPro" id="IPR016794">
    <property type="entry name" value="UCP21603_acetyltransf"/>
</dbReference>
<dbReference type="InterPro" id="IPR000182">
    <property type="entry name" value="GNAT_dom"/>
</dbReference>
<dbReference type="Pfam" id="PF13312">
    <property type="entry name" value="DUF4081"/>
    <property type="match status" value="1"/>
</dbReference>
<evidence type="ECO:0000313" key="3">
    <source>
        <dbReference type="Proteomes" id="UP000444980"/>
    </source>
</evidence>
<dbReference type="EMBL" id="BJOU01000001">
    <property type="protein sequence ID" value="GED97638.1"/>
    <property type="molecule type" value="Genomic_DNA"/>
</dbReference>
<dbReference type="AlphaFoldDB" id="A0A7I9UWV1"/>
<keyword evidence="3" id="KW-1185">Reference proteome</keyword>
<dbReference type="InterPro" id="IPR013653">
    <property type="entry name" value="GCN5-like_dom"/>
</dbReference>
<accession>A0A7I9UWV1</accession>
<dbReference type="GO" id="GO:0016747">
    <property type="term" value="F:acyltransferase activity, transferring groups other than amino-acyl groups"/>
    <property type="evidence" value="ECO:0007669"/>
    <property type="project" value="InterPro"/>
</dbReference>
<reference evidence="3" key="1">
    <citation type="submission" date="2019-06" db="EMBL/GenBank/DDBJ databases">
        <title>Gordonia isolated from sludge of a wastewater treatment plant.</title>
        <authorList>
            <person name="Tamura T."/>
            <person name="Aoyama K."/>
            <person name="Kang Y."/>
            <person name="Saito S."/>
            <person name="Akiyama N."/>
            <person name="Yazawa K."/>
            <person name="Gonoi T."/>
            <person name="Mikami Y."/>
        </authorList>
    </citation>
    <scope>NUCLEOTIDE SEQUENCE [LARGE SCALE GENOMIC DNA]</scope>
    <source>
        <strain evidence="3">NBRC 107697</strain>
    </source>
</reference>
<proteinExistence type="predicted"/>
<dbReference type="SUPFAM" id="SSF55729">
    <property type="entry name" value="Acyl-CoA N-acyltransferases (Nat)"/>
    <property type="match status" value="1"/>
</dbReference>
<comment type="caution">
    <text evidence="2">The sequence shown here is derived from an EMBL/GenBank/DDBJ whole genome shotgun (WGS) entry which is preliminary data.</text>
</comment>
<name>A0A7I9UWV1_9ACTN</name>
<dbReference type="RefSeq" id="WP_161926937.1">
    <property type="nucleotide sequence ID" value="NZ_BJOU01000001.1"/>
</dbReference>
<dbReference type="InterPro" id="IPR025289">
    <property type="entry name" value="DUF4081"/>
</dbReference>
<keyword evidence="2" id="KW-0808">Transferase</keyword>
<dbReference type="InterPro" id="IPR016181">
    <property type="entry name" value="Acyl_CoA_acyltransferase"/>
</dbReference>
<dbReference type="PROSITE" id="PS51186">
    <property type="entry name" value="GNAT"/>
    <property type="match status" value="1"/>
</dbReference>
<sequence length="277" mass="30064">MLTRRRQPLQAADAHAVGRALDQDPVAMCMVAARVECYGVEPRWLGGQLWSADDPEYSLCFSGANLIPLLGGDADLDYFAEVALARPRECSSIVGPAHLALGLWDRLEHVWGPARDVRPVQQMMALSGPPRVADDPEVRLVTRADLDSYFPAAVTMFTSEIGIDPCAFDGGRAYRQRLGGLIDAQRVFARFDGDRVVFKAEIGAMSRAVGQIQGVWVDPEFRSAGIGRGGTAAVASAIRAHGRVPSLYVNDFNVGARRVYEAVGFEQVSTFATILID</sequence>
<dbReference type="Gene3D" id="3.40.630.30">
    <property type="match status" value="1"/>
</dbReference>
<protein>
    <submittedName>
        <fullName evidence="2">N-acetyltransferase GCN5</fullName>
    </submittedName>
</protein>
<organism evidence="2 3">
    <name type="scientific">Gordonia crocea</name>
    <dbReference type="NCBI Taxonomy" id="589162"/>
    <lineage>
        <taxon>Bacteria</taxon>
        <taxon>Bacillati</taxon>
        <taxon>Actinomycetota</taxon>
        <taxon>Actinomycetes</taxon>
        <taxon>Mycobacteriales</taxon>
        <taxon>Gordoniaceae</taxon>
        <taxon>Gordonia</taxon>
    </lineage>
</organism>
<gene>
    <name evidence="2" type="ORF">nbrc107697_16770</name>
</gene>
<dbReference type="Pfam" id="PF08445">
    <property type="entry name" value="FR47"/>
    <property type="match status" value="1"/>
</dbReference>